<sequence length="568" mass="61907">MTNQVPLLLSAEPVGRLQSLQRAVTPNVAVVYGLADGNLYVPHAAGPGRRPNNLNGRVRTRYEVDLSSHTHNIELRTMPPPAQGGVYYFQAALTIGFRVDPSRVKDVVLNDIRDGLGVVSTFLIHAVADITERFPIEKAQAAQEAVNKQFRGVTKIGGCIDLFLCRARLAPDQAAQEHLRAIETARRENTLGAARHDTDRDTTNRTNELDVVRQMHELDRNERERIALQGRPMNIQDMVMLHLERNPGDTLETLKMLAELQAAQIERDDAERARAEERLRFMVEQKLLQAVDVEKMRREALTPVMQPVASLAPAPADDDWDEPLPPSAAVSGVPSPRPPDEPPLPGVIPVYVLVDVPFGANGSLSLIRDGLADLSEAVAADPRIAAVVRLGLLGCGDSLALVSPLSRRRPGAMLPRIAAAAGRSRLAPAFTWLTEHLDTDMLALKQETPSTRRPQVLLLSLSEPADPTFWPDAHRALVDRAVQRFAPDVVACGLGAAAAPTMRRLATRPELAFVAPAGSATAAVNYFFAFARDHILRYGQAVLDGDQAANFRGPAGFVPATEPDLDPR</sequence>
<comment type="caution">
    <text evidence="2">The sequence shown here is derived from an EMBL/GenBank/DDBJ whole genome shotgun (WGS) entry which is preliminary data.</text>
</comment>
<accession>A0ABN1ZYL3</accession>
<organism evidence="2 3">
    <name type="scientific">Dactylosporangium maewongense</name>
    <dbReference type="NCBI Taxonomy" id="634393"/>
    <lineage>
        <taxon>Bacteria</taxon>
        <taxon>Bacillati</taxon>
        <taxon>Actinomycetota</taxon>
        <taxon>Actinomycetes</taxon>
        <taxon>Micromonosporales</taxon>
        <taxon>Micromonosporaceae</taxon>
        <taxon>Dactylosporangium</taxon>
    </lineage>
</organism>
<gene>
    <name evidence="2" type="ORF">GCM10009827_021780</name>
</gene>
<evidence type="ECO:0000313" key="3">
    <source>
        <dbReference type="Proteomes" id="UP001501470"/>
    </source>
</evidence>
<dbReference type="EMBL" id="BAAAQD010000003">
    <property type="protein sequence ID" value="GAA1507277.1"/>
    <property type="molecule type" value="Genomic_DNA"/>
</dbReference>
<name>A0ABN1ZYL3_9ACTN</name>
<evidence type="ECO:0000313" key="2">
    <source>
        <dbReference type="EMBL" id="GAA1507277.1"/>
    </source>
</evidence>
<reference evidence="2 3" key="1">
    <citation type="journal article" date="2019" name="Int. J. Syst. Evol. Microbiol.">
        <title>The Global Catalogue of Microorganisms (GCM) 10K type strain sequencing project: providing services to taxonomists for standard genome sequencing and annotation.</title>
        <authorList>
            <consortium name="The Broad Institute Genomics Platform"/>
            <consortium name="The Broad Institute Genome Sequencing Center for Infectious Disease"/>
            <person name="Wu L."/>
            <person name="Ma J."/>
        </authorList>
    </citation>
    <scope>NUCLEOTIDE SEQUENCE [LARGE SCALE GENOMIC DNA]</scope>
    <source>
        <strain evidence="2 3">JCM 15933</strain>
    </source>
</reference>
<keyword evidence="3" id="KW-1185">Reference proteome</keyword>
<dbReference type="Proteomes" id="UP001501470">
    <property type="component" value="Unassembled WGS sequence"/>
</dbReference>
<evidence type="ECO:0000256" key="1">
    <source>
        <dbReference type="SAM" id="MobiDB-lite"/>
    </source>
</evidence>
<proteinExistence type="predicted"/>
<evidence type="ECO:0008006" key="4">
    <source>
        <dbReference type="Google" id="ProtNLM"/>
    </source>
</evidence>
<feature type="region of interest" description="Disordered" evidence="1">
    <location>
        <begin position="312"/>
        <end position="341"/>
    </location>
</feature>
<protein>
    <recommendedName>
        <fullName evidence="4">VWFA domain-containing protein</fullName>
    </recommendedName>
</protein>
<dbReference type="RefSeq" id="WP_344501675.1">
    <property type="nucleotide sequence ID" value="NZ_BAAAQD010000003.1"/>
</dbReference>